<dbReference type="PROSITE" id="PS50977">
    <property type="entry name" value="HTH_TETR_2"/>
    <property type="match status" value="1"/>
</dbReference>
<keyword evidence="1" id="KW-0805">Transcription regulation</keyword>
<organism evidence="6 7">
    <name type="scientific">Naumannella cuiyingiana</name>
    <dbReference type="NCBI Taxonomy" id="1347891"/>
    <lineage>
        <taxon>Bacteria</taxon>
        <taxon>Bacillati</taxon>
        <taxon>Actinomycetota</taxon>
        <taxon>Actinomycetes</taxon>
        <taxon>Propionibacteriales</taxon>
        <taxon>Propionibacteriaceae</taxon>
        <taxon>Naumannella</taxon>
    </lineage>
</organism>
<dbReference type="Gene3D" id="1.10.357.10">
    <property type="entry name" value="Tetracycline Repressor, domain 2"/>
    <property type="match status" value="1"/>
</dbReference>
<dbReference type="GO" id="GO:0000976">
    <property type="term" value="F:transcription cis-regulatory region binding"/>
    <property type="evidence" value="ECO:0007669"/>
    <property type="project" value="TreeGrafter"/>
</dbReference>
<dbReference type="InterPro" id="IPR001647">
    <property type="entry name" value="HTH_TetR"/>
</dbReference>
<feature type="domain" description="HTH tetR-type" evidence="5">
    <location>
        <begin position="12"/>
        <end position="72"/>
    </location>
</feature>
<evidence type="ECO:0000256" key="4">
    <source>
        <dbReference type="PROSITE-ProRule" id="PRU00335"/>
    </source>
</evidence>
<dbReference type="InterPro" id="IPR050109">
    <property type="entry name" value="HTH-type_TetR-like_transc_reg"/>
</dbReference>
<dbReference type="SUPFAM" id="SSF46689">
    <property type="entry name" value="Homeodomain-like"/>
    <property type="match status" value="1"/>
</dbReference>
<keyword evidence="2 4" id="KW-0238">DNA-binding</keyword>
<evidence type="ECO:0000313" key="7">
    <source>
        <dbReference type="Proteomes" id="UP000527616"/>
    </source>
</evidence>
<dbReference type="Pfam" id="PF00440">
    <property type="entry name" value="TetR_N"/>
    <property type="match status" value="1"/>
</dbReference>
<feature type="DNA-binding region" description="H-T-H motif" evidence="4">
    <location>
        <begin position="35"/>
        <end position="54"/>
    </location>
</feature>
<protein>
    <submittedName>
        <fullName evidence="6">AcrR family transcriptional regulator</fullName>
    </submittedName>
</protein>
<proteinExistence type="predicted"/>
<dbReference type="PANTHER" id="PTHR30055:SF234">
    <property type="entry name" value="HTH-TYPE TRANSCRIPTIONAL REGULATOR BETI"/>
    <property type="match status" value="1"/>
</dbReference>
<dbReference type="AlphaFoldDB" id="A0A7Z0ILH4"/>
<dbReference type="Proteomes" id="UP000527616">
    <property type="component" value="Unassembled WGS sequence"/>
</dbReference>
<dbReference type="RefSeq" id="WP_179445403.1">
    <property type="nucleotide sequence ID" value="NZ_JACBZS010000001.1"/>
</dbReference>
<keyword evidence="7" id="KW-1185">Reference proteome</keyword>
<reference evidence="6 7" key="1">
    <citation type="submission" date="2020-07" db="EMBL/GenBank/DDBJ databases">
        <title>Sequencing the genomes of 1000 actinobacteria strains.</title>
        <authorList>
            <person name="Klenk H.-P."/>
        </authorList>
    </citation>
    <scope>NUCLEOTIDE SEQUENCE [LARGE SCALE GENOMIC DNA]</scope>
    <source>
        <strain evidence="6 7">DSM 103164</strain>
    </source>
</reference>
<dbReference type="PANTHER" id="PTHR30055">
    <property type="entry name" value="HTH-TYPE TRANSCRIPTIONAL REGULATOR RUTR"/>
    <property type="match status" value="1"/>
</dbReference>
<evidence type="ECO:0000313" key="6">
    <source>
        <dbReference type="EMBL" id="NYI71598.1"/>
    </source>
</evidence>
<dbReference type="Gene3D" id="1.10.10.60">
    <property type="entry name" value="Homeodomain-like"/>
    <property type="match status" value="1"/>
</dbReference>
<evidence type="ECO:0000256" key="2">
    <source>
        <dbReference type="ARBA" id="ARBA00023125"/>
    </source>
</evidence>
<evidence type="ECO:0000256" key="3">
    <source>
        <dbReference type="ARBA" id="ARBA00023163"/>
    </source>
</evidence>
<evidence type="ECO:0000259" key="5">
    <source>
        <dbReference type="PROSITE" id="PS50977"/>
    </source>
</evidence>
<evidence type="ECO:0000256" key="1">
    <source>
        <dbReference type="ARBA" id="ARBA00023015"/>
    </source>
</evidence>
<comment type="caution">
    <text evidence="6">The sequence shown here is derived from an EMBL/GenBank/DDBJ whole genome shotgun (WGS) entry which is preliminary data.</text>
</comment>
<accession>A0A7Z0ILH4</accession>
<dbReference type="InterPro" id="IPR009057">
    <property type="entry name" value="Homeodomain-like_sf"/>
</dbReference>
<name>A0A7Z0ILH4_9ACTN</name>
<dbReference type="SUPFAM" id="SSF48498">
    <property type="entry name" value="Tetracyclin repressor-like, C-terminal domain"/>
    <property type="match status" value="1"/>
</dbReference>
<gene>
    <name evidence="6" type="ORF">GGQ54_002158</name>
</gene>
<sequence>MARIQFPRVRLTGRQAQLRDQLLTLLLSEGFAHFTMDDLTTRLGCSKRTLYALADSKEQLATSIVRLFFKQATEHVESRVARSRAPERRLIAYLTAVAEALKPASREFLADVAAFPPTREVYRANTSWATMRVRELILEGTTKGSFRNDTDAGFVSEVVSATMTRIGTGSIQEATGLTDSEAYGQLAQLVVAAIKR</sequence>
<dbReference type="InterPro" id="IPR036271">
    <property type="entry name" value="Tet_transcr_reg_TetR-rel_C_sf"/>
</dbReference>
<dbReference type="GO" id="GO:0003700">
    <property type="term" value="F:DNA-binding transcription factor activity"/>
    <property type="evidence" value="ECO:0007669"/>
    <property type="project" value="TreeGrafter"/>
</dbReference>
<keyword evidence="3" id="KW-0804">Transcription</keyword>
<dbReference type="EMBL" id="JACBZS010000001">
    <property type="protein sequence ID" value="NYI71598.1"/>
    <property type="molecule type" value="Genomic_DNA"/>
</dbReference>